<comment type="caution">
    <text evidence="2">The sequence shown here is derived from an EMBL/GenBank/DDBJ whole genome shotgun (WGS) entry which is preliminary data.</text>
</comment>
<dbReference type="RefSeq" id="WP_227323747.1">
    <property type="nucleotide sequence ID" value="NZ_JAESVB010000023.1"/>
</dbReference>
<sequence>MALKDPLGPSLPGPKQLLAFDNGTPRQCLDFVTPPEVVSTVTHFEQKPTMTESHRQICPGKRLGQG</sequence>
<feature type="region of interest" description="Disordered" evidence="1">
    <location>
        <begin position="46"/>
        <end position="66"/>
    </location>
</feature>
<keyword evidence="3" id="KW-1185">Reference proteome</keyword>
<evidence type="ECO:0000256" key="1">
    <source>
        <dbReference type="SAM" id="MobiDB-lite"/>
    </source>
</evidence>
<dbReference type="EMBL" id="JAESVB010000023">
    <property type="protein sequence ID" value="MCB8878100.1"/>
    <property type="molecule type" value="Genomic_DNA"/>
</dbReference>
<gene>
    <name evidence="2" type="ORF">ASILVAE211_23145</name>
</gene>
<evidence type="ECO:0000313" key="3">
    <source>
        <dbReference type="Proteomes" id="UP000708298"/>
    </source>
</evidence>
<organism evidence="2 3">
    <name type="scientific">Acidisoma silvae</name>
    <dbReference type="NCBI Taxonomy" id="2802396"/>
    <lineage>
        <taxon>Bacteria</taxon>
        <taxon>Pseudomonadati</taxon>
        <taxon>Pseudomonadota</taxon>
        <taxon>Alphaproteobacteria</taxon>
        <taxon>Acetobacterales</taxon>
        <taxon>Acidocellaceae</taxon>
        <taxon>Acidisoma</taxon>
    </lineage>
</organism>
<dbReference type="Proteomes" id="UP000708298">
    <property type="component" value="Unassembled WGS sequence"/>
</dbReference>
<evidence type="ECO:0000313" key="2">
    <source>
        <dbReference type="EMBL" id="MCB8878100.1"/>
    </source>
</evidence>
<reference evidence="2" key="2">
    <citation type="submission" date="2021-01" db="EMBL/GenBank/DDBJ databases">
        <authorList>
            <person name="Mieszkin S."/>
            <person name="Pouder E."/>
            <person name="Alain K."/>
        </authorList>
    </citation>
    <scope>NUCLEOTIDE SEQUENCE</scope>
    <source>
        <strain evidence="2">HW T2.11</strain>
    </source>
</reference>
<proteinExistence type="predicted"/>
<name>A0A964E112_9PROT</name>
<dbReference type="AlphaFoldDB" id="A0A964E112"/>
<protein>
    <submittedName>
        <fullName evidence="2">Uncharacterized protein</fullName>
    </submittedName>
</protein>
<accession>A0A964E112</accession>
<reference evidence="2" key="1">
    <citation type="journal article" date="2021" name="Microorganisms">
        <title>Acidisoma silvae sp. nov. and Acidisomacellulosilytica sp. nov., Two Acidophilic Bacteria Isolated from Decaying Wood, Hydrolyzing Cellulose and Producing Poly-3-hydroxybutyrate.</title>
        <authorList>
            <person name="Mieszkin S."/>
            <person name="Pouder E."/>
            <person name="Uroz S."/>
            <person name="Simon-Colin C."/>
            <person name="Alain K."/>
        </authorList>
    </citation>
    <scope>NUCLEOTIDE SEQUENCE</scope>
    <source>
        <strain evidence="2">HW T2.11</strain>
    </source>
</reference>